<evidence type="ECO:0000256" key="9">
    <source>
        <dbReference type="PROSITE-ProRule" id="PRU00221"/>
    </source>
</evidence>
<feature type="domain" description="Protein kinase" evidence="12">
    <location>
        <begin position="260"/>
        <end position="609"/>
    </location>
</feature>
<feature type="transmembrane region" description="Helical" evidence="11">
    <location>
        <begin position="12"/>
        <end position="37"/>
    </location>
</feature>
<dbReference type="FunFam" id="2.130.10.10:FF:000090">
    <property type="entry name" value="E3 ubiquitin-protein ligase RFWD2 isoform X1"/>
    <property type="match status" value="1"/>
</dbReference>
<dbReference type="InterPro" id="IPR000719">
    <property type="entry name" value="Prot_kinase_dom"/>
</dbReference>
<keyword evidence="14" id="KW-1185">Reference proteome</keyword>
<feature type="compositionally biased region" description="Polar residues" evidence="10">
    <location>
        <begin position="296"/>
        <end position="312"/>
    </location>
</feature>
<dbReference type="InterPro" id="IPR015943">
    <property type="entry name" value="WD40/YVTN_repeat-like_dom_sf"/>
</dbReference>
<keyword evidence="7" id="KW-0539">Nucleus</keyword>
<dbReference type="PROSITE" id="PS50011">
    <property type="entry name" value="PROTEIN_KINASE_DOM"/>
    <property type="match status" value="1"/>
</dbReference>
<dbReference type="PROSITE" id="PS50294">
    <property type="entry name" value="WD_REPEATS_REGION"/>
    <property type="match status" value="2"/>
</dbReference>
<dbReference type="CDD" id="cd00200">
    <property type="entry name" value="WD40"/>
    <property type="match status" value="1"/>
</dbReference>
<dbReference type="InterPro" id="IPR020472">
    <property type="entry name" value="WD40_PAC1"/>
</dbReference>
<dbReference type="AlphaFoldDB" id="R0H3H8"/>
<keyword evidence="4" id="KW-0677">Repeat</keyword>
<dbReference type="PANTHER" id="PTHR44218">
    <property type="entry name" value="PROTEIN SPA1-RELATED 2"/>
    <property type="match status" value="1"/>
</dbReference>
<evidence type="ECO:0000256" key="1">
    <source>
        <dbReference type="ARBA" id="ARBA00004123"/>
    </source>
</evidence>
<protein>
    <recommendedName>
        <fullName evidence="12">Protein kinase domain-containing protein</fullName>
    </recommendedName>
</protein>
<evidence type="ECO:0000256" key="2">
    <source>
        <dbReference type="ARBA" id="ARBA00022574"/>
    </source>
</evidence>
<evidence type="ECO:0000256" key="6">
    <source>
        <dbReference type="ARBA" id="ARBA00023054"/>
    </source>
</evidence>
<evidence type="ECO:0000256" key="4">
    <source>
        <dbReference type="ARBA" id="ARBA00022737"/>
    </source>
</evidence>
<dbReference type="PANTHER" id="PTHR44218:SF15">
    <property type="entry name" value="PROTEIN SPA1-RELATED 2"/>
    <property type="match status" value="1"/>
</dbReference>
<dbReference type="GO" id="GO:0009585">
    <property type="term" value="P:red, far-red light phototransduction"/>
    <property type="evidence" value="ECO:0007669"/>
    <property type="project" value="UniProtKB-KW"/>
</dbReference>
<evidence type="ECO:0000259" key="12">
    <source>
        <dbReference type="PROSITE" id="PS50011"/>
    </source>
</evidence>
<dbReference type="SMART" id="SM00320">
    <property type="entry name" value="WD40"/>
    <property type="match status" value="7"/>
</dbReference>
<feature type="repeat" description="WD" evidence="9">
    <location>
        <begin position="956"/>
        <end position="989"/>
    </location>
</feature>
<keyword evidence="11" id="KW-1133">Transmembrane helix</keyword>
<dbReference type="InterPro" id="IPR011009">
    <property type="entry name" value="Kinase-like_dom_sf"/>
</dbReference>
<sequence length="1095" mass="122122">FLLLSSSTAPPCLLIFFFLLLRVGRWIFVLCVVFHLVDFVNDWLLAIRFSRLVFLIISFEGMMEEGSVGDVSRIDEDDVAHLQFKNVDQSFKPENCEIREIKEVQVERDAGSPDCSYGVIADFLNGKNGDPLDRIENTPCSSSRLNTNDAGDVVEELTVKTCEGLSMDIVGIPSSRARLEMNRSQFMQRFPLDGGFPGSSSMSKKEIDRGTPSIWRVAGKMTLPENSTGQLAIAVNGEANEHLTNVERNPVPVEALFHEGIKTKSISQSGFSQFFVRKTLKGKGITVRGPPHNKSKATNVDPQTLASSGPSVISNTSANVSSSIPLAAYDSLPRLPSNSSKPSSCANPSDIHNGCGGEGLSLREWLRLERQEVNKAECMYIFRQIVDLVDCFHSQGVVLCDLRPSLFKIFKENAVKYVGSGSQQESFDRNMNKETVSQLENPLVRRRSGDCTIPCIPAKKQKSGGPSSRKWPMFQRAGGVNIQTENGDGTIHEFHSKSSQPHCSTATRPSTSMSDQLEEKWYASPEELRGETRSASSNIYSLGILLYELLSQFQCERAREAAMSDIRQRILPPKFLSENPKEAGFCLWLLHPESSSRPSTRDILQSEVVNGIPDLYAEGLSLSIEQEDTESELLQHFLFISQDKRQKHAGKLMEEIGSLEADIEEIVKRRCALRPLSLQEASSLSPASSVPEMRLIRNINQLESAYFASRIDAHLPEARYRLRPDRELLRNCDNTVAEVENSETWSSDDRVGAFFDGLCKYARYSKFETRAVLRTSELNNTSNVICSLGFDRDEDYFATAGVSKKIKIFEFNSLFNESVDIHYPAVEMPNRSKLSGVCWNNYIRNYLASSDYDGIVKLWDVTTGQAISHFIEHEKRAWSVDFSEACPTKLASGSDDCSVKLWNINERNCLGTIRNIANVCCVQFSPQSSHLLAFGSSDFRTYCYDLRNLRTPWCILSGHNKAVSYAKFLDNETLVTASTDNTLKLWDLKKTTHGGLSTNACSLTFGGHTNEKNFVGLSTSDGYIACGSETNEVYAYHRSLPMPITSYKFGSIDPISGKEIEEDNNLFVSSVCWRKRSNMVVSASSNGSIKVLQLV</sequence>
<dbReference type="EMBL" id="KB870810">
    <property type="protein sequence ID" value="EOA19250.1"/>
    <property type="molecule type" value="Genomic_DNA"/>
</dbReference>
<dbReference type="KEGG" id="crb:17881460"/>
<keyword evidence="2 9" id="KW-0853">WD repeat</keyword>
<keyword evidence="11" id="KW-0812">Transmembrane</keyword>
<evidence type="ECO:0000256" key="11">
    <source>
        <dbReference type="SAM" id="Phobius"/>
    </source>
</evidence>
<dbReference type="InterPro" id="IPR001680">
    <property type="entry name" value="WD40_rpt"/>
</dbReference>
<dbReference type="SUPFAM" id="SSF50978">
    <property type="entry name" value="WD40 repeat-like"/>
    <property type="match status" value="1"/>
</dbReference>
<dbReference type="GO" id="GO:0009640">
    <property type="term" value="P:photomorphogenesis"/>
    <property type="evidence" value="ECO:0007669"/>
    <property type="project" value="InterPro"/>
</dbReference>
<feature type="transmembrane region" description="Helical" evidence="11">
    <location>
        <begin position="43"/>
        <end position="63"/>
    </location>
</feature>
<dbReference type="InterPro" id="IPR044630">
    <property type="entry name" value="SPA1/2/3/4"/>
</dbReference>
<evidence type="ECO:0000256" key="7">
    <source>
        <dbReference type="ARBA" id="ARBA00023242"/>
    </source>
</evidence>
<dbReference type="InterPro" id="IPR019775">
    <property type="entry name" value="WD40_repeat_CS"/>
</dbReference>
<dbReference type="Proteomes" id="UP000029121">
    <property type="component" value="Unassembled WGS sequence"/>
</dbReference>
<dbReference type="GO" id="GO:0004672">
    <property type="term" value="F:protein kinase activity"/>
    <property type="evidence" value="ECO:0007669"/>
    <property type="project" value="InterPro"/>
</dbReference>
<comment type="subcellular location">
    <subcellularLocation>
        <location evidence="1">Nucleus</location>
    </subcellularLocation>
</comment>
<name>R0H3H8_9BRAS</name>
<feature type="region of interest" description="Disordered" evidence="10">
    <location>
        <begin position="285"/>
        <end position="312"/>
    </location>
</feature>
<dbReference type="InterPro" id="IPR036322">
    <property type="entry name" value="WD40_repeat_dom_sf"/>
</dbReference>
<dbReference type="Gene3D" id="1.10.510.10">
    <property type="entry name" value="Transferase(Phosphotransferase) domain 1"/>
    <property type="match status" value="1"/>
</dbReference>
<feature type="region of interest" description="Disordered" evidence="10">
    <location>
        <begin position="494"/>
        <end position="518"/>
    </location>
</feature>
<evidence type="ECO:0000256" key="8">
    <source>
        <dbReference type="ARBA" id="ARBA00084091"/>
    </source>
</evidence>
<dbReference type="GO" id="GO:0042802">
    <property type="term" value="F:identical protein binding"/>
    <property type="evidence" value="ECO:0007669"/>
    <property type="project" value="UniProtKB-ARBA"/>
</dbReference>
<feature type="compositionally biased region" description="Polar residues" evidence="10">
    <location>
        <begin position="497"/>
        <end position="515"/>
    </location>
</feature>
<dbReference type="GO" id="GO:0005634">
    <property type="term" value="C:nucleus"/>
    <property type="evidence" value="ECO:0007669"/>
    <property type="project" value="UniProtKB-SubCell"/>
</dbReference>
<keyword evidence="3" id="KW-0808">Transferase</keyword>
<keyword evidence="6" id="KW-0175">Coiled coil</keyword>
<dbReference type="PROSITE" id="PS50082">
    <property type="entry name" value="WD_REPEATS_2"/>
    <property type="match status" value="3"/>
</dbReference>
<dbReference type="Gene3D" id="2.130.10.10">
    <property type="entry name" value="YVTN repeat-like/Quinoprotein amine dehydrogenase"/>
    <property type="match status" value="1"/>
</dbReference>
<dbReference type="PRINTS" id="PR00320">
    <property type="entry name" value="GPROTEINBRPT"/>
</dbReference>
<keyword evidence="5" id="KW-0833">Ubl conjugation pathway</keyword>
<dbReference type="eggNOG" id="KOG1033">
    <property type="taxonomic scope" value="Eukaryota"/>
</dbReference>
<evidence type="ECO:0000313" key="14">
    <source>
        <dbReference type="Proteomes" id="UP000029121"/>
    </source>
</evidence>
<evidence type="ECO:0000256" key="5">
    <source>
        <dbReference type="ARBA" id="ARBA00022786"/>
    </source>
</evidence>
<dbReference type="SUPFAM" id="SSF56112">
    <property type="entry name" value="Protein kinase-like (PK-like)"/>
    <property type="match status" value="1"/>
</dbReference>
<evidence type="ECO:0000256" key="3">
    <source>
        <dbReference type="ARBA" id="ARBA00022679"/>
    </source>
</evidence>
<gene>
    <name evidence="13" type="ORF">CARUB_v10000091mg</name>
</gene>
<organism evidence="13 14">
    <name type="scientific">Capsella rubella</name>
    <dbReference type="NCBI Taxonomy" id="81985"/>
    <lineage>
        <taxon>Eukaryota</taxon>
        <taxon>Viridiplantae</taxon>
        <taxon>Streptophyta</taxon>
        <taxon>Embryophyta</taxon>
        <taxon>Tracheophyta</taxon>
        <taxon>Spermatophyta</taxon>
        <taxon>Magnoliopsida</taxon>
        <taxon>eudicotyledons</taxon>
        <taxon>Gunneridae</taxon>
        <taxon>Pentapetalae</taxon>
        <taxon>rosids</taxon>
        <taxon>malvids</taxon>
        <taxon>Brassicales</taxon>
        <taxon>Brassicaceae</taxon>
        <taxon>Camelineae</taxon>
        <taxon>Capsella</taxon>
    </lineage>
</organism>
<evidence type="ECO:0000313" key="13">
    <source>
        <dbReference type="EMBL" id="EOA19250.1"/>
    </source>
</evidence>
<feature type="non-terminal residue" evidence="13">
    <location>
        <position position="1"/>
    </location>
</feature>
<keyword evidence="11" id="KW-0472">Membrane</keyword>
<reference evidence="14" key="1">
    <citation type="journal article" date="2013" name="Nat. Genet.">
        <title>The Capsella rubella genome and the genomic consequences of rapid mating system evolution.</title>
        <authorList>
            <person name="Slotte T."/>
            <person name="Hazzouri K.M."/>
            <person name="Agren J.A."/>
            <person name="Koenig D."/>
            <person name="Maumus F."/>
            <person name="Guo Y.L."/>
            <person name="Steige K."/>
            <person name="Platts A.E."/>
            <person name="Escobar J.S."/>
            <person name="Newman L.K."/>
            <person name="Wang W."/>
            <person name="Mandakova T."/>
            <person name="Vello E."/>
            <person name="Smith L.M."/>
            <person name="Henz S.R."/>
            <person name="Steffen J."/>
            <person name="Takuno S."/>
            <person name="Brandvain Y."/>
            <person name="Coop G."/>
            <person name="Andolfatto P."/>
            <person name="Hu T.T."/>
            <person name="Blanchette M."/>
            <person name="Clark R.M."/>
            <person name="Quesneville H."/>
            <person name="Nordborg M."/>
            <person name="Gaut B.S."/>
            <person name="Lysak M.A."/>
            <person name="Jenkins J."/>
            <person name="Grimwood J."/>
            <person name="Chapman J."/>
            <person name="Prochnik S."/>
            <person name="Shu S."/>
            <person name="Rokhsar D."/>
            <person name="Schmutz J."/>
            <person name="Weigel D."/>
            <person name="Wright S.I."/>
        </authorList>
    </citation>
    <scope>NUCLEOTIDE SEQUENCE [LARGE SCALE GENOMIC DNA]</scope>
    <source>
        <strain evidence="14">cv. Monte Gargano</strain>
    </source>
</reference>
<dbReference type="Pfam" id="PF00400">
    <property type="entry name" value="WD40"/>
    <property type="match status" value="2"/>
</dbReference>
<feature type="repeat" description="WD" evidence="9">
    <location>
        <begin position="870"/>
        <end position="912"/>
    </location>
</feature>
<evidence type="ECO:0000256" key="10">
    <source>
        <dbReference type="SAM" id="MobiDB-lite"/>
    </source>
</evidence>
<dbReference type="PROSITE" id="PS00678">
    <property type="entry name" value="WD_REPEATS_1"/>
    <property type="match status" value="3"/>
</dbReference>
<proteinExistence type="predicted"/>
<dbReference type="STRING" id="81985.R0H3H8"/>
<feature type="repeat" description="WD" evidence="9">
    <location>
        <begin position="845"/>
        <end position="869"/>
    </location>
</feature>
<dbReference type="OrthoDB" id="273771at2759"/>
<keyword evidence="8" id="KW-0607">Phytochrome signaling pathway</keyword>
<dbReference type="GO" id="GO:0005524">
    <property type="term" value="F:ATP binding"/>
    <property type="evidence" value="ECO:0007669"/>
    <property type="project" value="InterPro"/>
</dbReference>
<accession>R0H3H8</accession>